<dbReference type="EMBL" id="CP074694">
    <property type="protein sequence ID" value="QVL30354.1"/>
    <property type="molecule type" value="Genomic_DNA"/>
</dbReference>
<sequence>MITLDCPHCRRTIQADSDTLGKTILCPLCNQAFDVQLPRAKPFVDDKPIIPVETVPKPVAPRQPKQPMLPTWMLAVLSLLLTAGSMYAVWRYYQGKAPELATQDSVAWETLALDKPENTALWPAKLRVPQEIPGERFFQKGQGYRTTLSGTEIELRADWRKVDTRAIIDHPAEDFLSAELMRVTEGAQALVKNPLQFQQRNRRYEGVEWEQSTATAVTKGRVFYCVDPVGEAVYSLSIRVPVPVTERAARIVTKYLNGFVSE</sequence>
<reference evidence="2" key="1">
    <citation type="submission" date="2021-05" db="EMBL/GenBank/DDBJ databases">
        <title>Complete genome sequence of the cellulolytic planctomycete Telmatocola sphagniphila SP2T and characterization of the first cellulase from planctomycetes.</title>
        <authorList>
            <person name="Rakitin A.L."/>
            <person name="Beletsky A.V."/>
            <person name="Naumoff D.G."/>
            <person name="Kulichevskaya I.S."/>
            <person name="Mardanov A.V."/>
            <person name="Ravin N.V."/>
            <person name="Dedysh S.N."/>
        </authorList>
    </citation>
    <scope>NUCLEOTIDE SEQUENCE</scope>
    <source>
        <strain evidence="2">SP2T</strain>
    </source>
</reference>
<dbReference type="RefSeq" id="WP_213494225.1">
    <property type="nucleotide sequence ID" value="NZ_CP074694.1"/>
</dbReference>
<protein>
    <submittedName>
        <fullName evidence="2">Uncharacterized protein</fullName>
    </submittedName>
</protein>
<name>A0A8E6B303_9BACT</name>
<dbReference type="Proteomes" id="UP000676194">
    <property type="component" value="Chromosome"/>
</dbReference>
<organism evidence="2 3">
    <name type="scientific">Telmatocola sphagniphila</name>
    <dbReference type="NCBI Taxonomy" id="1123043"/>
    <lineage>
        <taxon>Bacteria</taxon>
        <taxon>Pseudomonadati</taxon>
        <taxon>Planctomycetota</taxon>
        <taxon>Planctomycetia</taxon>
        <taxon>Gemmatales</taxon>
        <taxon>Gemmataceae</taxon>
    </lineage>
</organism>
<evidence type="ECO:0000313" key="3">
    <source>
        <dbReference type="Proteomes" id="UP000676194"/>
    </source>
</evidence>
<evidence type="ECO:0000313" key="2">
    <source>
        <dbReference type="EMBL" id="QVL30354.1"/>
    </source>
</evidence>
<keyword evidence="1" id="KW-0812">Transmembrane</keyword>
<dbReference type="KEGG" id="tsph:KIH39_16010"/>
<gene>
    <name evidence="2" type="ORF">KIH39_16010</name>
</gene>
<keyword evidence="3" id="KW-1185">Reference proteome</keyword>
<evidence type="ECO:0000256" key="1">
    <source>
        <dbReference type="SAM" id="Phobius"/>
    </source>
</evidence>
<proteinExistence type="predicted"/>
<accession>A0A8E6B303</accession>
<keyword evidence="1" id="KW-1133">Transmembrane helix</keyword>
<feature type="transmembrane region" description="Helical" evidence="1">
    <location>
        <begin position="72"/>
        <end position="93"/>
    </location>
</feature>
<dbReference type="AlphaFoldDB" id="A0A8E6B303"/>
<keyword evidence="1" id="KW-0472">Membrane</keyword>